<organism evidence="3 4">
    <name type="scientific">Pelistega ratti</name>
    <dbReference type="NCBI Taxonomy" id="2652177"/>
    <lineage>
        <taxon>Bacteria</taxon>
        <taxon>Pseudomonadati</taxon>
        <taxon>Pseudomonadota</taxon>
        <taxon>Betaproteobacteria</taxon>
        <taxon>Burkholderiales</taxon>
        <taxon>Alcaligenaceae</taxon>
        <taxon>Pelistega</taxon>
    </lineage>
</organism>
<keyword evidence="1" id="KW-1133">Transmembrane helix</keyword>
<dbReference type="Pfam" id="PF02470">
    <property type="entry name" value="MlaD"/>
    <property type="match status" value="1"/>
</dbReference>
<accession>A0A6L9Y7S1</accession>
<evidence type="ECO:0000256" key="1">
    <source>
        <dbReference type="SAM" id="Phobius"/>
    </source>
</evidence>
<reference evidence="3 4" key="1">
    <citation type="submission" date="2020-02" db="EMBL/GenBank/DDBJ databases">
        <title>Pelistega sp. NLN82 were isolated from wild rodents of the Hainan Island.</title>
        <authorList>
            <person name="Niu N."/>
            <person name="Zhou J."/>
        </authorList>
    </citation>
    <scope>NUCLEOTIDE SEQUENCE [LARGE SCALE GENOMIC DNA]</scope>
    <source>
        <strain evidence="3 4">NLN82</strain>
    </source>
</reference>
<dbReference type="InterPro" id="IPR003399">
    <property type="entry name" value="Mce/MlaD"/>
</dbReference>
<comment type="caution">
    <text evidence="3">The sequence shown here is derived from an EMBL/GenBank/DDBJ whole genome shotgun (WGS) entry which is preliminary data.</text>
</comment>
<evidence type="ECO:0000313" key="4">
    <source>
        <dbReference type="Proteomes" id="UP000477651"/>
    </source>
</evidence>
<dbReference type="Proteomes" id="UP000477651">
    <property type="component" value="Unassembled WGS sequence"/>
</dbReference>
<evidence type="ECO:0000259" key="2">
    <source>
        <dbReference type="Pfam" id="PF02470"/>
    </source>
</evidence>
<feature type="transmembrane region" description="Helical" evidence="1">
    <location>
        <begin position="7"/>
        <end position="28"/>
    </location>
</feature>
<dbReference type="EMBL" id="JAAGYR010000017">
    <property type="protein sequence ID" value="NEN76353.1"/>
    <property type="molecule type" value="Genomic_DNA"/>
</dbReference>
<evidence type="ECO:0000313" key="3">
    <source>
        <dbReference type="EMBL" id="NEN76353.1"/>
    </source>
</evidence>
<dbReference type="PANTHER" id="PTHR36698:SF2">
    <property type="entry name" value="MCE_MLAD DOMAIN-CONTAINING PROTEIN"/>
    <property type="match status" value="1"/>
</dbReference>
<dbReference type="AlphaFoldDB" id="A0A6L9Y7S1"/>
<keyword evidence="1" id="KW-0812">Transmembrane</keyword>
<keyword evidence="1" id="KW-0472">Membrane</keyword>
<protein>
    <submittedName>
        <fullName evidence="3">MCE family protein</fullName>
    </submittedName>
</protein>
<proteinExistence type="predicted"/>
<dbReference type="RefSeq" id="WP_163764795.1">
    <property type="nucleotide sequence ID" value="NZ_JAAGYR010000017.1"/>
</dbReference>
<gene>
    <name evidence="3" type="ORF">F9B74_08485</name>
</gene>
<dbReference type="PROSITE" id="PS51257">
    <property type="entry name" value="PROKAR_LIPOPROTEIN"/>
    <property type="match status" value="1"/>
</dbReference>
<feature type="domain" description="Mce/MlaD" evidence="2">
    <location>
        <begin position="37"/>
        <end position="115"/>
    </location>
</feature>
<sequence length="317" mass="34371">MEPKARHILIGAFTVGCIIAILLFGLWLTRSGMNQNSQRYIVHFKESVSGLSRGSAVLFSGMSVGEVVDLSLDKKDPSHVYALISVKKEVPLHEGVQARLQLMGITGQQVIALRGGDTTKPLLIHSTIVEKEDDLPVIMAVPSPLSALFEGGQNAVSNLTEISVNLKTLFSKENMQHIGNILNHIDSVTGAVASEDEAIKSIVNVASKSMVELNKTLESFSQLAGNITHLLNDEGKKALSSAVNAMNSLAVSSQHIQRLVLNNETNLNQGLQGFKEITPAIIEFKRAFGTLQNILRNMEDNPAGYFIDGSSLKEFKP</sequence>
<name>A0A6L9Y7S1_9BURK</name>
<dbReference type="PANTHER" id="PTHR36698">
    <property type="entry name" value="BLL5892 PROTEIN"/>
    <property type="match status" value="1"/>
</dbReference>
<keyword evidence="4" id="KW-1185">Reference proteome</keyword>